<dbReference type="Gene3D" id="3.90.180.10">
    <property type="entry name" value="Medium-chain alcohol dehydrogenases, catalytic domain"/>
    <property type="match status" value="3"/>
</dbReference>
<dbReference type="PROSITE" id="PS00606">
    <property type="entry name" value="KS3_1"/>
    <property type="match status" value="4"/>
</dbReference>
<dbReference type="InterPro" id="IPR032821">
    <property type="entry name" value="PKS_assoc"/>
</dbReference>
<evidence type="ECO:0000256" key="1">
    <source>
        <dbReference type="ARBA" id="ARBA00001957"/>
    </source>
</evidence>
<feature type="active site" description="Proton acceptor; for dehydratase activity" evidence="9">
    <location>
        <position position="6565"/>
    </location>
</feature>
<dbReference type="InterPro" id="IPR013154">
    <property type="entry name" value="ADH-like_N"/>
</dbReference>
<keyword evidence="8" id="KW-0012">Acyltransferase</keyword>
<dbReference type="CDD" id="cd05195">
    <property type="entry name" value="enoyl_red"/>
    <property type="match status" value="3"/>
</dbReference>
<dbReference type="Gene3D" id="3.40.50.11460">
    <property type="match status" value="3"/>
</dbReference>
<keyword evidence="3" id="KW-0596">Phosphopantetheine</keyword>
<dbReference type="InterPro" id="IPR036291">
    <property type="entry name" value="NAD(P)-bd_dom_sf"/>
</dbReference>
<feature type="domain" description="Ketosynthase family 3 (KS3)" evidence="11">
    <location>
        <begin position="34"/>
        <end position="460"/>
    </location>
</feature>
<feature type="domain" description="Ketosynthase family 3 (KS3)" evidence="11">
    <location>
        <begin position="5644"/>
        <end position="6070"/>
    </location>
</feature>
<dbReference type="SMART" id="SM00823">
    <property type="entry name" value="PKS_PP"/>
    <property type="match status" value="4"/>
</dbReference>
<dbReference type="CDD" id="cd00833">
    <property type="entry name" value="PKS"/>
    <property type="match status" value="4"/>
</dbReference>
<dbReference type="PROSITE" id="PS52004">
    <property type="entry name" value="KS3_2"/>
    <property type="match status" value="4"/>
</dbReference>
<reference evidence="13 14" key="1">
    <citation type="submission" date="2020-02" db="EMBL/GenBank/DDBJ databases">
        <title>Whole genome shotgun sequence of Streptomyces diastaticus subsp. diastaticus NBRC 13412.</title>
        <authorList>
            <person name="Ichikawa N."/>
            <person name="Komaki H."/>
            <person name="Tamura T."/>
        </authorList>
    </citation>
    <scope>NUCLEOTIDE SEQUENCE [LARGE SCALE GENOMIC DNA]</scope>
    <source>
        <strain evidence="13 14">NBRC 13412</strain>
    </source>
</reference>
<dbReference type="SUPFAM" id="SSF50129">
    <property type="entry name" value="GroES-like"/>
    <property type="match status" value="3"/>
</dbReference>
<feature type="region of interest" description="C-terminal hotdog fold" evidence="9">
    <location>
        <begin position="3096"/>
        <end position="3227"/>
    </location>
</feature>
<dbReference type="EMBL" id="BLLN01000003">
    <property type="protein sequence ID" value="GFH72501.1"/>
    <property type="molecule type" value="Genomic_DNA"/>
</dbReference>
<dbReference type="Pfam" id="PF13602">
    <property type="entry name" value="ADH_zinc_N_2"/>
    <property type="match status" value="3"/>
</dbReference>
<dbReference type="InterPro" id="IPR016039">
    <property type="entry name" value="Thiolase-like"/>
</dbReference>
<feature type="region of interest" description="N-terminal hotdog fold" evidence="9">
    <location>
        <begin position="915"/>
        <end position="1039"/>
    </location>
</feature>
<evidence type="ECO:0000256" key="4">
    <source>
        <dbReference type="ARBA" id="ARBA00022553"/>
    </source>
</evidence>
<dbReference type="Proteomes" id="UP000472710">
    <property type="component" value="Unassembled WGS sequence"/>
</dbReference>
<gene>
    <name evidence="13" type="ORF">Sdia_32690</name>
</gene>
<dbReference type="Gene3D" id="1.10.1200.10">
    <property type="entry name" value="ACP-like"/>
    <property type="match status" value="4"/>
</dbReference>
<sequence>MTTPSEKVVEALRASLKETERLRRQNRDLAAAACEPIAVVAMSCRYPGGVASPEDLWDLVASGTDAISGFPTDRGWDLDALRDAGVDARGHSVSQQGGFLDGVADFDASFFGVSPREAVSMDPQQRLLLETSWEAVERAGIDPRALRGSRTGVFVGTNGQDYAYLLVRSLADATGDIGTGIAASATSGRLSYTLGLEGPAVTVDTACSSSLVALHAASHALRAGECTLALAGGVNVMSAPGSLMEFSRAGGLAGDGRCKAFADEADGTGWSEGVGVLLLERLSDARRNGHPVLAVLRGSAVNQDGASNGFTAPNGPSQQRVIQQALAAAGLTAGDVDAVEGHGTGTPLGDPIEAQALLATYGQDRPGDRPLLLGSVKSNIGHAQAAAGVAGVIKMVMAIRHGVVPGSLHAGHPSRHVDWESGAVRLLSEATEWPETGRPRRAGVSSFGISGTNAHVVVEQAVPADEPVTPAKPATGPAAVVPWAVHARSEDSLDAQVAAVTALTDATPLDIGHSLATGRSLFEYRAVLLSGLDGVPAEVARGRAGERSLAVLFSGQGAQRAEMGRDLYGRFPVFAKALDEITDLLDPELERPLREVMFAGRRTPEAALLDTTGYTQPALFAVEVALYRLVESWGVVPDFVAGHSVGEIAAAHVAGVLSLEDACALVAARARLMQELPAGGAMVAVQATEAEAAPRLSEGVALAAVNGPDSVTLAGREAEVLALAAGFAAEGRKTQRLAVSHAFHSPLMEPMLAEFRRVAESLTYHEPVLPVVSNVTGALADDRLLCDAEYWVDHVRSTVRFADGVGALAGAGADAFVELGPDGILTALAQQCLDGPDIVAVPVLRKDRAEERALLTALARLHVAGVDVDWAACFEGTGARRTDLPTYRWQHERYWPVLMAAAGDVSAAGLVSAEHPLLGAAVSPAGSDGVLFTGRLSAQTHPWLLDHTVGGMVAFPGTGFLELAVRAGDQVGCDRVEDLTLAKPLVLTENSAAVVQVHVGAPDADGARPVTVYSQAVDDPEQRWTEHASGLLTRGERVTGFDSAVWPPRGAVATDLEGFYARTEYGPVFQGLRAVWTRDDEAFVEVALPSQVDDAEYYGMHPALLDAAVQSVGFAGLGDGKKLVPFSWSGVSLHAGGASVVRVRVARVGEDTVSISAVDVEGAPVLSAESLILRAPSALRAPTPHSSEQDGLLRVEWVAAPDSGSAPVHAVTLGTDRAWPCPVAGLADAAALTPAPDLVLVPLEGFEDDTPTAVHASTARTLALIQEWLEPAAATSGRLVFVTRGAVATGTDTGVSDLAAAAAHGLVRSAEAENPGRFALLDLDAGAPAPSAELLAQLPALLAAGDTQFAVRDDTVLVARLARLATGASLLPVPGLPWRLDTTVPGSVDGLSLVPAPEALDEPEGRDVRIEVRAAGLNFRDVLNALGMYPGEAGLLGSEAAGLVTAVGPEATGIAVGDRVTGMIPGGLADTVLVDERYVTRVPEEWSDEDAASVPLVFLTALYAFRDLASVRAGERVLIHAGAGGVGMAAIQLARYLGAEVFATASESKWGVLRELGLDDAHIASSRDLGFEGKFREVSGGAGMDVVLNALAGEFVDASLRVTAAGGRFLEMGKTDIRDPQALGDVRYRAFDLGEAAPERIGEMLTELLGLFAEGVLRPLPVRVWDVRRAREAFRFMSRAKHVGKIVLTMPPRWDLEGTVLITGGTGGLGREVARHLVVARGVRRLLLASRRGPAAEGVDTFREELAGLGAHVDVVACDVTDRAAVAELLASVPVAHPLTAVVHTAGVLDDGVVTGLSPERLSAVLRPKVDAAWHLHELTRGMGLAAFVMFSSVSGVMGSAGQANYAAANVFMDALAQYRRAEGLAGLSLAWGAWERTSGMTGTLTDADMQRVTASGAAPLTVEQGLALLDAATVCDEPLIVPIGSPSGDHRVLGLVPPLLRNLVRGTRRAAATTAGGAGTAADLARRLLTLPAEERVRHVVELVRTEAAAVLGHASARSVEPGREFRELGFDSLTAVELRNRLTTVTGLRLTATLVFDYPTPHGLAEHLVAELLDEHGETGTPLVAADVADDPVVIVGMACRMPGGVETPEDLWRMLADGEDRITGFPTDRGWDLDALSGGGQDNRGVSATRRGGFLQDVGGFDAGFFGISPREALAMDPQQRLLLETSWEAFERAGIDPAGLRSSATGVFVGTTGQDYANLVMTSREDVEGHASTGLATSVISGRVSYALGLEGPALTVDTACSSSLVALHLAAQSLRSGESSLALAGGVTVLSTPMNFFGFSRQGGLAEDGLCKPFADAADGTGWSEGVGMLVLERLSDARRNGHEVLAVVRGSAVNQDGASNGLTAPNGPSQQRVIRQALAGAGLTAADVDAVEAHGTGTTLGDPIEAQALLATYGRERPGDRPLLLGSVKSNIGHTQAAAGVAGVIKMVLAMRHGTLPKSLHIDRPSTHVDWEAGAVRLLTEPTAWPETGRPWRAGVSSFGLSGTNAHVILEQPEPAEAEPSEVPAEPEAVAGVVPWPVSARTEEALPGQLARITALDTAPLDIGHSLATGRTAFDHRVVLLADAEGEGEPVEVARGRAGERRLAVLFSGQGSQRAGMGRELYGRFPVFARALDEVLTLLDPRGELPLREVLFAEEGTEEAALLDTTGYTQPALFAVEVALYRLVESWGVVPDFVAGHSVGEIAAAHVAGVLSLEDACALVAARARLMQELPAGGAMVAVQATEAEVTPRLTEGLSLAAVNGPDSVVVAGLGTEVDALAGEFAAEGRKVQRLAVSHAFHSALMEPMLDAFRDVAKGLGYGEPRIPVVSNVTGALAEPGQLSVPEYWVEHVRRTVRFADAVHALDQAGANAFLEVGAGGVLTALARRTLDDGGAEAACVTVPALRKDRTEESALLTALATLHVNGVHVDWAGCFQGTGARRVELPTYAFQHERYWPRSSAHHGDVTGAGLSPAEHPLLGAATALAASEGVLFTGRLSLTTHPWLADHTVGGGMVLFPATGFLELAVRAGDEVGCDRVEEFTLSTPLLVPADAAVVVQVWAGAPDEGGARTVSLYSRSADAPDEPWTQHASGVLTTGAVTVPADAAVWPPKGAVAVGLEDFYDRTEYGPVFRTIRAVWKRGDEAFVEAALPPQADDAEYYGMHPALLDAAVQSVGFAGLDDEHQLLPFLWAGVSLHAGGARVVRFRVARTGEDSVSIAAVDVEGGPVLSAESLVLRVPAGTHAPAARRTELDSLLRLEWTAAPETGDAPAARHAIAGVLGADGAAATLAGLTGEEDLVLVEVPAPADGADVPAAAHQRAAQALALAQEWLTGERFADARLVFVTRGAVCARPGDRMEDLAAAAVWGLVRAAQSENPARFALLDLDGAATAEAALPRLPGPLSGGDAQFVVREGAVLVGRLDRAVTGPSLLPPADGPWRLDSTSRGSLDGLTLRPCPEELAEPRGRQVRVEVRAAGLNFRDVLNALGMYPGEAGPLGAEATGFVTAVGPEVTGVSLGDRVMGMVPGGLATDTLIDERFLARVPESWSDEDAASVPLVFLTAYYALTELAGLSAGERVLIHAGAGGVGMAAIQLARYLGAEVFATASEPKWGVLRELGLDDAHIASSRDLGFEGKFREVSGGAGMDVVLNALAGEFVDASLRVTAAGGRFLEMGKTDIRDPQALGDVRYRAFDLGEAGPERTGGMLTELLGLFAEGVLRPLPVRVWDVRRAREAFRFMSRAKHVGKIVLTMPARWDPEGTVLVTGGTGGLGREVARHLVVARGVRRLLLVSRSGPAAEGVGGFREELAGLGAQVDVVACDVADRAAVAELLSSVPVAHPLTAVVHTAGVLDDGVVTGLSPERLSGVLRPKVDAAWHLHELTRGMGLAAFVMFSSVSGVMGSAGQANYAAANVFMDALAQYRRAEGLAGLSLAWGAWERTSGMTGTLTDAGTRRMSASAAPALTVEQGLALLDAATVCDEPYLVPLGASGSTRMPGEVPPLLRNLVRGTRRAAATAVGGAGTADELTRTLLDLREDERLRFAVNLVRGEAASVLGHSSAQAVEAERDFHDLGFDSLTAVELRNRLTGATGLRLPATLVFDHPTPTVLAEHLIAALLDEERASGAIAPTPVAAALAEDPVVIVGMACRMPGGVSSPEELWQLVLDGQEGISAFPADRGWDLDTLRRGGESGHGRSATSEGGFLHDVADFDADFFGISPREALAMDPQQRLLLETTWEAFERAGITPTAVRGSRTGVFVGTSGQDYTTLVMNSRQDAEGHAPTGLATSVISGRLSYTFGLEGPAVTIDTACSSSLVALHWAAHALRSGEADLALAGGVTVMSTAMGYAGFTRQGGLATDGRCKAFADAADGTGWSEGVGMLVVERLSDARRNGHPVLAVLRGSAVNQDGASNGLTAPNGPSQQRVIRQALAGAGLTAADVDAVEAHGTGTTLGDPIEAQALLATYGQDRPEGRPLLLGSIKSNIGHAQAAAGVAGVIKTVMALRHGLLPRSLHIDRPSTHVDWTEGDVRLLTETTEWPETGRPRRAAVSSFGISGTNAHTIIEQAPESTEAAPAGTPALTATAVPWPVSAKSPEALDGQLGRLTTVTGATPLDIGHSLATGRASFAYRAVLMAGTGAGDEPVEVARGRAGERRLAVLFSGQGSQRAGMGRELYGRFPVFAHALDEVLTLLDQERDGSLREVLFAEEGSEKAALLDATGHTQPALFAVEVALHRLLVSQGVSPEYVAGHSVGEIAAAHVAGVFSLEDACALVAARARLMRELPAGGAMVAVRATEAEVTPRLAGGLSLAAVNGPDSVVVSGPEDEVTALAAGFAAEEREVQRLAVSHAFHSALMEPMLDAFREAAGALTYAEPRVPVVSNVTGALAEPGQLTDPEYWVRHVRETVRFADGVRALGEAGADAFLEVGPGGVLTALARRTLDDGGAEAACVTVPALRRDRAEEPALLTALATLHVNGVHVDWAAWTEGTGARRVELPTYAFQRVRHWPDTRPPGAGGGSADPLDGAFWTAVEGEDLTSLAADLAVDTDALGAVLPALSTWRRRRRDQAMVDANRHHETWKPLSLPAGAPAPAGTWLAVVPAALAEDPWTSAVLDALGTDVVRLTVDTAEREALAGRLRALSADGAPLAGVVSLLALADTPEAVASAEAAGTPAVPSAALFQALLDAEVDAPLWCLTSGAVAVAGSESVTAPAQAAVWGLGRVAALEHPAAWGGLVDLPAEWDERAARRFATVLAGHDGEDQVAVRSSAAFARRLVPAPPAEPDAGWQPRGTVLVTGGTGGRGAHVARWLAGAGAEHLVLLGRRGPGAPGADALRAELEATGARVTLVACDAADRDALAGVLDGIPADTPLSAVVHAAGVVDDGVLDDLTPERFAALHHARTVPAVHLDELTRGLDLDVFALCSSVAGTVGTAGRANLAAATAVLDALARRRRSEGLPATSMAWGAWIGDAEEAGAKDAPDSRRTGAGHPAVHPDLALAALRQAVTRPEAAPVLFDPHQPQVLESLIGMRGNALLRDLPDARQALADAQSTRDRTRTAASGLAERLRGLPADERTGIVTELVRGHAAAVLGHRGPEAVAPDRNFRDLGFDSLTAIELPNRIALATGLRMPATTVYDYPTSQALAEHLVAELLGEQDTPGPDRATLAALAEDPVVIVGMACRLPGGVRSPQELWAMLSEGRDGIDAFPEDRGWDLATLTTGGADGRGRSATLRGGFLSGAADFDAPFFGISPREALAMDPQQRLLLETTWEAFERSGIDADGLRGSRTGVFVGTNGQDYSTLVMNSREDLEGHAGTGLAASVVSGRLAYTFGLEGPAVTVDTACSSSLVALHWAMQALRAGECDLAVAGGITMMSTPSAFSGFTLQNGLAVDGRCKAYADAADGTGWSEGVGLIVVERLSDARRNGHEVLAVVRGSAVNQDGASNGLTAPNGPSQQRVIRQALASGGLNPSDVDAVEGHGTGTPLGDPIEAQALLATYGQGRPGDRPLLLGSVKSNIGHTQAAAGVAGIIKTVMAMRHGVLPRTLHVDRPSTHVDWEAGAVRLLVEESAWPDSGRPRRAGISSFGISGTNAHTIIEQAPAPEAPEEAGTDAGPRPTPTVVPWPVSARSEQALDAQLGRLTSTTGPTGAAPLDVGHSLATGRARFDHRAVLLAGPGGTPTEAARGRAAVRSLAVLFSGQGSQRAAMGRGLYDRFPVFADALDAVLARLGTGSTPSLREVLFAKEGSEAAALLDTTGYTQPALFAVEIALYRLVESWGVRPDQVAGHSIGEIAAAHVAGVFSLEDACALVAARARLMQELPAGGAMVAVQATETEVAPRLTGGLSVAAVNGPDSVVIAGREEEALALAGEFAAEGRKTQRLPVSHAFHSPLMEPMLAGFRRVAEELEYAEPRVPVVSNVTGALAEPGQLTDPEYWVRHVRETVRFADGVRALGRAGANAFLEIGPGGVLTALTQRVLDADGRDDAVSFPALRKDRDEETALLTALAGLHVNGARVDWTAWFAGTGARRAELPTYAFQHERYWPRPAALSGDVSTAGLISAEHPLLGAAVPLADSEGALFTSQISMQVHPWLLDHRVGGTVIMPGTGYLEMAIRAADQVGCARVEELVLAAPMVLDEKNPTAVQVTVGAPDENGGRSISFYSRPSDAVDAPWTRHADGLLAVEERTDTFEAPLWPPSDAVSVGFDGDYSRTGYGPSFQGLRQVWVRGEEAFVEVALPGDVAGDAQYFGMHPALLDAVQHANGYLGVGSAENPLLPFAWNGVSLHARGATTLRARITRLGDESVRLTAVDAEGVPVLCAESLVLRAPGVPSAPAAAGGQEPVFRLDWTPAPAVKPTEGLTVATLGDDVFGVGATLACLTELTGPDADPSAAPDFVLVPLTGASDAAGAEGPHAHGGDVPAAVHALTTRTLDLLQQWQAADRLSHSRLVLVTTGAVAAHDTETVRDLAAGAAWGLVRSAQSENPDRFVLLDLDGADAADTLRSLLPDLPGLLGGGDAQFAVREGTALVGRLERLTTAPGLLAPAGTPWRLDTTGKGSLDNLILAPCPEVLQPLGAHEVRIDVEATGLNFRDVLNALGMYPGESGPMGTEAAGVVTAVGEAVTGLAPGDRVLGTVPGGFGPVVVADQHYVTRVPEGWTMRDAASVPLVFLTALYAFRDLASVRAGERVLIHAGAGGVGMAAIQLARYLGAEVFATASEPKWGVLRELGLDDAHIASSRDLGFEGKFREVSGGAGMDVVLNALAGEFVDASLRVTAAGGRFLEMGKTDIRDPQALGDVRYRAFDLGEAGPERNKALLGELLDLFAQGALRPLPVRTWDVRRAREAFRFMSQAKHTGKIVLTMPPRWNPEGTVLITGGTGALGGHLARRFADAGMRHLLLTSRRGTDAPGAAELAADLGARGAEVTIAACDTADRDATAALIGSVPAEHPLTAVVHTAGVLDDGVIASLTTERLTAVLRPKVDAAWHLHELTRELDLAAFLPFSSIAGVMGSPGQGNYAAANSFLDALTRHRRQLGLPATSLAWGPWAHDGGMTSTLSDTDMRRMQSGGLPPLPVDQGLELFDIARGSDESFLVLVGLAAGAMRGAAPEDLPPLFRSMVRSGRRTAASTDAAGASAALGAKLAGLGAAERVRHVTELVREQAARVLGHASPKSVDVTQEFRELGFDSLTALELRNHLSTATGLRLPATLVFDYPTPSSLAEHFVAELAGDDDTRQGPSLLAELDRLDALLAAGDADETTRAGLALRLGQMLDKVRGAAPEPTGPAVDDDFESASTDEVLAFIDNELGRLGDL</sequence>
<feature type="active site" description="Proton acceptor; for dehydratase activity" evidence="9">
    <location>
        <position position="947"/>
    </location>
</feature>
<dbReference type="InterPro" id="IPR041618">
    <property type="entry name" value="PKS_DE"/>
</dbReference>
<dbReference type="SUPFAM" id="SSF52151">
    <property type="entry name" value="FabD/lysophospholipase-like"/>
    <property type="match status" value="4"/>
</dbReference>
<dbReference type="InterPro" id="IPR049900">
    <property type="entry name" value="PKS_mFAS_DH"/>
</dbReference>
<evidence type="ECO:0000256" key="3">
    <source>
        <dbReference type="ARBA" id="ARBA00022450"/>
    </source>
</evidence>
<dbReference type="Gene3D" id="3.30.70.3290">
    <property type="match status" value="4"/>
</dbReference>
<dbReference type="InterPro" id="IPR049551">
    <property type="entry name" value="PKS_DH_C"/>
</dbReference>
<comment type="caution">
    <text evidence="13">The sequence shown here is derived from an EMBL/GenBank/DDBJ whole genome shotgun (WGS) entry which is preliminary data.</text>
</comment>
<dbReference type="Pfam" id="PF18369">
    <property type="entry name" value="PKS_DE"/>
    <property type="match status" value="1"/>
</dbReference>
<dbReference type="InterPro" id="IPR020806">
    <property type="entry name" value="PKS_PP-bd"/>
</dbReference>
<dbReference type="InterPro" id="IPR020841">
    <property type="entry name" value="PKS_Beta-ketoAc_synthase_dom"/>
</dbReference>
<dbReference type="SMART" id="SM00827">
    <property type="entry name" value="PKS_AT"/>
    <property type="match status" value="4"/>
</dbReference>
<feature type="domain" description="PKS/mFAS DH" evidence="12">
    <location>
        <begin position="6533"/>
        <end position="6802"/>
    </location>
</feature>
<dbReference type="InterPro" id="IPR020807">
    <property type="entry name" value="PKS_DH"/>
</dbReference>
<evidence type="ECO:0000256" key="7">
    <source>
        <dbReference type="ARBA" id="ARBA00023268"/>
    </source>
</evidence>
<dbReference type="Pfam" id="PF08240">
    <property type="entry name" value="ADH_N"/>
    <property type="match status" value="3"/>
</dbReference>
<dbReference type="RefSeq" id="WP_191835347.1">
    <property type="nucleotide sequence ID" value="NZ_BLLN01000003.1"/>
</dbReference>
<dbReference type="SMART" id="SM00825">
    <property type="entry name" value="PKS_KS"/>
    <property type="match status" value="4"/>
</dbReference>
<dbReference type="PROSITE" id="PS52019">
    <property type="entry name" value="PKS_MFAS_DH"/>
    <property type="match status" value="3"/>
</dbReference>
<evidence type="ECO:0000259" key="10">
    <source>
        <dbReference type="PROSITE" id="PS50075"/>
    </source>
</evidence>
<dbReference type="InterPro" id="IPR057326">
    <property type="entry name" value="KR_dom"/>
</dbReference>
<dbReference type="InterPro" id="IPR014031">
    <property type="entry name" value="Ketoacyl_synth_C"/>
</dbReference>
<feature type="domain" description="Carrier" evidence="10">
    <location>
        <begin position="4020"/>
        <end position="4095"/>
    </location>
</feature>
<evidence type="ECO:0000259" key="12">
    <source>
        <dbReference type="PROSITE" id="PS52019"/>
    </source>
</evidence>
<dbReference type="Pfam" id="PF02801">
    <property type="entry name" value="Ketoacyl-synt_C"/>
    <property type="match status" value="4"/>
</dbReference>
<feature type="active site" description="Proton donor; for dehydratase activity" evidence="9">
    <location>
        <position position="1106"/>
    </location>
</feature>
<feature type="active site" description="Proton donor; for dehydratase activity" evidence="9">
    <location>
        <position position="3151"/>
    </location>
</feature>
<dbReference type="Gene3D" id="3.40.366.10">
    <property type="entry name" value="Malonyl-Coenzyme A Acyl Carrier Protein, domain 2"/>
    <property type="match status" value="4"/>
</dbReference>
<feature type="region of interest" description="C-terminal hotdog fold" evidence="9">
    <location>
        <begin position="1051"/>
        <end position="1182"/>
    </location>
</feature>
<dbReference type="InterPro" id="IPR013968">
    <property type="entry name" value="PKS_KR"/>
</dbReference>
<dbReference type="InterPro" id="IPR006162">
    <property type="entry name" value="Ppantetheine_attach_site"/>
</dbReference>
<evidence type="ECO:0000256" key="6">
    <source>
        <dbReference type="ARBA" id="ARBA00023194"/>
    </source>
</evidence>
<dbReference type="Pfam" id="PF00698">
    <property type="entry name" value="Acyl_transf_1"/>
    <property type="match status" value="4"/>
</dbReference>
<dbReference type="InterPro" id="IPR020843">
    <property type="entry name" value="ER"/>
</dbReference>
<dbReference type="InterPro" id="IPR018201">
    <property type="entry name" value="Ketoacyl_synth_AS"/>
</dbReference>
<protein>
    <recommendedName>
        <fullName evidence="15">SDR family NAD(P)-dependent oxidoreductase</fullName>
    </recommendedName>
</protein>
<dbReference type="CDD" id="cd08956">
    <property type="entry name" value="KR_3_FAS_SDR_x"/>
    <property type="match status" value="3"/>
</dbReference>
<dbReference type="InterPro" id="IPR002364">
    <property type="entry name" value="Quin_OxRdtase/zeta-crystal_CS"/>
</dbReference>
<feature type="domain" description="Ketosynthase family 3 (KS3)" evidence="11">
    <location>
        <begin position="4116"/>
        <end position="4542"/>
    </location>
</feature>
<dbReference type="InterPro" id="IPR049552">
    <property type="entry name" value="PKS_DH_N"/>
</dbReference>
<evidence type="ECO:0000256" key="5">
    <source>
        <dbReference type="ARBA" id="ARBA00022679"/>
    </source>
</evidence>
<dbReference type="SMART" id="SM00822">
    <property type="entry name" value="PKS_KR"/>
    <property type="match status" value="4"/>
</dbReference>
<dbReference type="Pfam" id="PF14765">
    <property type="entry name" value="PS-DH"/>
    <property type="match status" value="3"/>
</dbReference>
<dbReference type="Pfam" id="PF00109">
    <property type="entry name" value="ketoacyl-synt"/>
    <property type="match status" value="4"/>
</dbReference>
<dbReference type="InterPro" id="IPR009081">
    <property type="entry name" value="PP-bd_ACP"/>
</dbReference>
<evidence type="ECO:0000313" key="13">
    <source>
        <dbReference type="EMBL" id="GFH72501.1"/>
    </source>
</evidence>
<evidence type="ECO:0000256" key="8">
    <source>
        <dbReference type="ARBA" id="ARBA00023315"/>
    </source>
</evidence>
<feature type="domain" description="PKS/mFAS DH" evidence="12">
    <location>
        <begin position="2959"/>
        <end position="3227"/>
    </location>
</feature>
<dbReference type="Pfam" id="PF21089">
    <property type="entry name" value="PKS_DH_N"/>
    <property type="match status" value="3"/>
</dbReference>
<dbReference type="Pfam" id="PF08659">
    <property type="entry name" value="KR"/>
    <property type="match status" value="4"/>
</dbReference>
<dbReference type="InterPro" id="IPR042104">
    <property type="entry name" value="PKS_dehydratase_sf"/>
</dbReference>
<feature type="domain" description="Ketosynthase family 3 (KS3)" evidence="11">
    <location>
        <begin position="2072"/>
        <end position="2498"/>
    </location>
</feature>
<dbReference type="Pfam" id="PF08990">
    <property type="entry name" value="Docking"/>
    <property type="match status" value="1"/>
</dbReference>
<dbReference type="SMART" id="SM00829">
    <property type="entry name" value="PKS_ER"/>
    <property type="match status" value="3"/>
</dbReference>
<dbReference type="PROSITE" id="PS01162">
    <property type="entry name" value="QOR_ZETA_CRYSTAL"/>
    <property type="match status" value="3"/>
</dbReference>
<accession>A0ABQ1CQ45</accession>
<dbReference type="InterPro" id="IPR014043">
    <property type="entry name" value="Acyl_transferase_dom"/>
</dbReference>
<dbReference type="Gene3D" id="3.40.50.720">
    <property type="entry name" value="NAD(P)-binding Rossmann-like Domain"/>
    <property type="match status" value="4"/>
</dbReference>
<comment type="pathway">
    <text evidence="2">Antibiotic biosynthesis.</text>
</comment>
<feature type="active site" description="Proton acceptor; for dehydratase activity" evidence="9">
    <location>
        <position position="2991"/>
    </location>
</feature>
<feature type="domain" description="Carrier" evidence="10">
    <location>
        <begin position="1979"/>
        <end position="2054"/>
    </location>
</feature>
<organism evidence="13 14">
    <name type="scientific">Streptomyces diastaticus subsp. diastaticus</name>
    <dbReference type="NCBI Taxonomy" id="68040"/>
    <lineage>
        <taxon>Bacteria</taxon>
        <taxon>Bacillati</taxon>
        <taxon>Actinomycetota</taxon>
        <taxon>Actinomycetes</taxon>
        <taxon>Kitasatosporales</taxon>
        <taxon>Streptomycetaceae</taxon>
        <taxon>Streptomyces</taxon>
        <taxon>Streptomyces diastaticus group</taxon>
    </lineage>
</organism>
<keyword evidence="14" id="KW-1185">Reference proteome</keyword>
<feature type="domain" description="Carrier" evidence="10">
    <location>
        <begin position="7617"/>
        <end position="7692"/>
    </location>
</feature>
<name>A0ABQ1CQ45_STRDI</name>
<dbReference type="InterPro" id="IPR016036">
    <property type="entry name" value="Malonyl_transacylase_ACP-bd"/>
</dbReference>
<dbReference type="InterPro" id="IPR016035">
    <property type="entry name" value="Acyl_Trfase/lysoPLipase"/>
</dbReference>
<evidence type="ECO:0000256" key="2">
    <source>
        <dbReference type="ARBA" id="ARBA00004792"/>
    </source>
</evidence>
<dbReference type="InterPro" id="IPR015083">
    <property type="entry name" value="NorB/c/GfsB-D-like_docking"/>
</dbReference>
<keyword evidence="6" id="KW-0045">Antibiotic biosynthesis</keyword>
<dbReference type="SMART" id="SM01294">
    <property type="entry name" value="PKS_PP_betabranch"/>
    <property type="match status" value="4"/>
</dbReference>
<dbReference type="SUPFAM" id="SSF47336">
    <property type="entry name" value="ACP-like"/>
    <property type="match status" value="4"/>
</dbReference>
<dbReference type="InterPro" id="IPR011032">
    <property type="entry name" value="GroES-like_sf"/>
</dbReference>
<feature type="region of interest" description="N-terminal hotdog fold" evidence="9">
    <location>
        <begin position="2959"/>
        <end position="3084"/>
    </location>
</feature>
<feature type="region of interest" description="N-terminal hotdog fold" evidence="9">
    <location>
        <begin position="6533"/>
        <end position="6657"/>
    </location>
</feature>
<feature type="domain" description="PKS/mFAS DH" evidence="12">
    <location>
        <begin position="915"/>
        <end position="1182"/>
    </location>
</feature>
<dbReference type="InterPro" id="IPR001227">
    <property type="entry name" value="Ac_transferase_dom_sf"/>
</dbReference>
<dbReference type="Pfam" id="PF16197">
    <property type="entry name" value="KAsynt_C_assoc"/>
    <property type="match status" value="4"/>
</dbReference>
<feature type="region of interest" description="C-terminal hotdog fold" evidence="9">
    <location>
        <begin position="6667"/>
        <end position="6802"/>
    </location>
</feature>
<dbReference type="Gene3D" id="6.10.140.1830">
    <property type="match status" value="1"/>
</dbReference>
<dbReference type="Pfam" id="PF22953">
    <property type="entry name" value="SpnB_Rossmann"/>
    <property type="match status" value="3"/>
</dbReference>
<dbReference type="Gene3D" id="3.10.129.110">
    <property type="entry name" value="Polyketide synthase dehydratase"/>
    <property type="match status" value="3"/>
</dbReference>
<evidence type="ECO:0000259" key="11">
    <source>
        <dbReference type="PROSITE" id="PS52004"/>
    </source>
</evidence>
<dbReference type="InterPro" id="IPR050091">
    <property type="entry name" value="PKS_NRPS_Biosynth_Enz"/>
</dbReference>
<dbReference type="CDD" id="cd08952">
    <property type="entry name" value="KR_1_SDR_x"/>
    <property type="match status" value="1"/>
</dbReference>
<dbReference type="PANTHER" id="PTHR43775:SF51">
    <property type="entry name" value="INACTIVE PHENOLPHTHIOCEROL SYNTHESIS POLYKETIDE SYNTHASE TYPE I PKS1-RELATED"/>
    <property type="match status" value="1"/>
</dbReference>
<dbReference type="SUPFAM" id="SSF55048">
    <property type="entry name" value="Probable ACP-binding domain of malonyl-CoA ACP transacylase"/>
    <property type="match status" value="4"/>
</dbReference>
<evidence type="ECO:0000256" key="9">
    <source>
        <dbReference type="PROSITE-ProRule" id="PRU01363"/>
    </source>
</evidence>
<dbReference type="PROSITE" id="PS50075">
    <property type="entry name" value="CARRIER"/>
    <property type="match status" value="4"/>
</dbReference>
<keyword evidence="4" id="KW-0597">Phosphoprotein</keyword>
<dbReference type="InterPro" id="IPR014030">
    <property type="entry name" value="Ketoacyl_synth_N"/>
</dbReference>
<dbReference type="PROSITE" id="PS00012">
    <property type="entry name" value="PHOSPHOPANTETHEINE"/>
    <property type="match status" value="3"/>
</dbReference>
<evidence type="ECO:0000313" key="14">
    <source>
        <dbReference type="Proteomes" id="UP000472710"/>
    </source>
</evidence>
<feature type="active site" description="Proton donor; for dehydratase activity" evidence="9">
    <location>
        <position position="6725"/>
    </location>
</feature>
<feature type="domain" description="Carrier" evidence="10">
    <location>
        <begin position="5550"/>
        <end position="5625"/>
    </location>
</feature>
<dbReference type="InterPro" id="IPR036736">
    <property type="entry name" value="ACP-like_sf"/>
</dbReference>
<dbReference type="NCBIfam" id="NF045894">
    <property type="entry name" value="PKS_plus_SDR"/>
    <property type="match status" value="1"/>
</dbReference>
<keyword evidence="5" id="KW-0808">Transferase</keyword>
<evidence type="ECO:0008006" key="15">
    <source>
        <dbReference type="Google" id="ProtNLM"/>
    </source>
</evidence>
<dbReference type="SUPFAM" id="SSF51735">
    <property type="entry name" value="NAD(P)-binding Rossmann-fold domains"/>
    <property type="match status" value="11"/>
</dbReference>
<dbReference type="InterPro" id="IPR055123">
    <property type="entry name" value="SpnB-like_Rossmann"/>
</dbReference>
<dbReference type="Gene3D" id="3.40.47.10">
    <property type="match status" value="4"/>
</dbReference>
<dbReference type="SMART" id="SM00826">
    <property type="entry name" value="PKS_DH"/>
    <property type="match status" value="3"/>
</dbReference>
<comment type="cofactor">
    <cofactor evidence="1">
        <name>pantetheine 4'-phosphate</name>
        <dbReference type="ChEBI" id="CHEBI:47942"/>
    </cofactor>
</comment>
<dbReference type="Pfam" id="PF00550">
    <property type="entry name" value="PP-binding"/>
    <property type="match status" value="4"/>
</dbReference>
<dbReference type="SUPFAM" id="SSF53901">
    <property type="entry name" value="Thiolase-like"/>
    <property type="match status" value="4"/>
</dbReference>
<keyword evidence="7" id="KW-0511">Multifunctional enzyme</keyword>
<proteinExistence type="predicted"/>
<dbReference type="PANTHER" id="PTHR43775">
    <property type="entry name" value="FATTY ACID SYNTHASE"/>
    <property type="match status" value="1"/>
</dbReference>